<gene>
    <name evidence="6" type="ORF">QBC42DRAFT_185420</name>
</gene>
<dbReference type="Pfam" id="PF13695">
    <property type="entry name" value="Zn_ribbon_3CxxC"/>
    <property type="match status" value="1"/>
</dbReference>
<dbReference type="Proteomes" id="UP001321749">
    <property type="component" value="Unassembled WGS sequence"/>
</dbReference>
<feature type="compositionally biased region" description="Basic residues" evidence="4">
    <location>
        <begin position="1"/>
        <end position="10"/>
    </location>
</feature>
<proteinExistence type="predicted"/>
<evidence type="ECO:0000313" key="6">
    <source>
        <dbReference type="EMBL" id="KAK4458659.1"/>
    </source>
</evidence>
<organism evidence="6 7">
    <name type="scientific">Cladorrhinum samala</name>
    <dbReference type="NCBI Taxonomy" id="585594"/>
    <lineage>
        <taxon>Eukaryota</taxon>
        <taxon>Fungi</taxon>
        <taxon>Dikarya</taxon>
        <taxon>Ascomycota</taxon>
        <taxon>Pezizomycotina</taxon>
        <taxon>Sordariomycetes</taxon>
        <taxon>Sordariomycetidae</taxon>
        <taxon>Sordariales</taxon>
        <taxon>Podosporaceae</taxon>
        <taxon>Cladorrhinum</taxon>
    </lineage>
</organism>
<protein>
    <submittedName>
        <fullName evidence="6">Zinc-binding domain-containing protein</fullName>
    </submittedName>
</protein>
<evidence type="ECO:0000313" key="7">
    <source>
        <dbReference type="Proteomes" id="UP001321749"/>
    </source>
</evidence>
<dbReference type="InterPro" id="IPR027377">
    <property type="entry name" value="ZAR1/RTP1-5-like_Znf-3CxxC"/>
</dbReference>
<sequence length="188" mass="20872">MPPKSKKGKSKTGPITQAGPRPRATPPHTLSAAYIFPGLHYKIITALSGDCVADSALPYFNLAGTDREATDTYDTTIQADFQCINQSCSEFEWSSKIVGIEILKFGDNTYNATIFNQRCKACDALGYLRLEEDSYVARVVYRLKKWAGVKMEEQPYNPCRGGPVHASELCEGCKVGKCKYATNFEEDY</sequence>
<reference evidence="6" key="1">
    <citation type="journal article" date="2023" name="Mol. Phylogenet. Evol.">
        <title>Genome-scale phylogeny and comparative genomics of the fungal order Sordariales.</title>
        <authorList>
            <person name="Hensen N."/>
            <person name="Bonometti L."/>
            <person name="Westerberg I."/>
            <person name="Brannstrom I.O."/>
            <person name="Guillou S."/>
            <person name="Cros-Aarteil S."/>
            <person name="Calhoun S."/>
            <person name="Haridas S."/>
            <person name="Kuo A."/>
            <person name="Mondo S."/>
            <person name="Pangilinan J."/>
            <person name="Riley R."/>
            <person name="LaButti K."/>
            <person name="Andreopoulos B."/>
            <person name="Lipzen A."/>
            <person name="Chen C."/>
            <person name="Yan M."/>
            <person name="Daum C."/>
            <person name="Ng V."/>
            <person name="Clum A."/>
            <person name="Steindorff A."/>
            <person name="Ohm R.A."/>
            <person name="Martin F."/>
            <person name="Silar P."/>
            <person name="Natvig D.O."/>
            <person name="Lalanne C."/>
            <person name="Gautier V."/>
            <person name="Ament-Velasquez S.L."/>
            <person name="Kruys A."/>
            <person name="Hutchinson M.I."/>
            <person name="Powell A.J."/>
            <person name="Barry K."/>
            <person name="Miller A.N."/>
            <person name="Grigoriev I.V."/>
            <person name="Debuchy R."/>
            <person name="Gladieux P."/>
            <person name="Hiltunen Thoren M."/>
            <person name="Johannesson H."/>
        </authorList>
    </citation>
    <scope>NUCLEOTIDE SEQUENCE</scope>
    <source>
        <strain evidence="6">PSN324</strain>
    </source>
</reference>
<keyword evidence="3" id="KW-0862">Zinc</keyword>
<dbReference type="AlphaFoldDB" id="A0AAV9HCB6"/>
<evidence type="ECO:0000256" key="3">
    <source>
        <dbReference type="ARBA" id="ARBA00022833"/>
    </source>
</evidence>
<dbReference type="EMBL" id="MU865061">
    <property type="protein sequence ID" value="KAK4458659.1"/>
    <property type="molecule type" value="Genomic_DNA"/>
</dbReference>
<dbReference type="SMART" id="SM01328">
    <property type="entry name" value="zf-3CxxC"/>
    <property type="match status" value="1"/>
</dbReference>
<evidence type="ECO:0000256" key="1">
    <source>
        <dbReference type="ARBA" id="ARBA00022723"/>
    </source>
</evidence>
<dbReference type="GO" id="GO:0008270">
    <property type="term" value="F:zinc ion binding"/>
    <property type="evidence" value="ECO:0007669"/>
    <property type="project" value="UniProtKB-KW"/>
</dbReference>
<feature type="domain" description="3CxxC-type" evidence="5">
    <location>
        <begin position="76"/>
        <end position="176"/>
    </location>
</feature>
<comment type="caution">
    <text evidence="6">The sequence shown here is derived from an EMBL/GenBank/DDBJ whole genome shotgun (WGS) entry which is preliminary data.</text>
</comment>
<keyword evidence="2" id="KW-0863">Zinc-finger</keyword>
<name>A0AAV9HCB6_9PEZI</name>
<keyword evidence="7" id="KW-1185">Reference proteome</keyword>
<evidence type="ECO:0000256" key="2">
    <source>
        <dbReference type="ARBA" id="ARBA00022771"/>
    </source>
</evidence>
<reference evidence="6" key="2">
    <citation type="submission" date="2023-06" db="EMBL/GenBank/DDBJ databases">
        <authorList>
            <consortium name="Lawrence Berkeley National Laboratory"/>
            <person name="Mondo S.J."/>
            <person name="Hensen N."/>
            <person name="Bonometti L."/>
            <person name="Westerberg I."/>
            <person name="Brannstrom I.O."/>
            <person name="Guillou S."/>
            <person name="Cros-Aarteil S."/>
            <person name="Calhoun S."/>
            <person name="Haridas S."/>
            <person name="Kuo A."/>
            <person name="Pangilinan J."/>
            <person name="Riley R."/>
            <person name="Labutti K."/>
            <person name="Andreopoulos B."/>
            <person name="Lipzen A."/>
            <person name="Chen C."/>
            <person name="Yanf M."/>
            <person name="Daum C."/>
            <person name="Ng V."/>
            <person name="Clum A."/>
            <person name="Steindorff A."/>
            <person name="Ohm R."/>
            <person name="Martin F."/>
            <person name="Silar P."/>
            <person name="Natvig D."/>
            <person name="Lalanne C."/>
            <person name="Gautier V."/>
            <person name="Ament-Velasquez S.L."/>
            <person name="Kruys A."/>
            <person name="Hutchinson M.I."/>
            <person name="Powell A.J."/>
            <person name="Barry K."/>
            <person name="Miller A.N."/>
            <person name="Grigoriev I.V."/>
            <person name="Debuchy R."/>
            <person name="Gladieux P."/>
            <person name="Thoren M.H."/>
            <person name="Johannesson H."/>
        </authorList>
    </citation>
    <scope>NUCLEOTIDE SEQUENCE</scope>
    <source>
        <strain evidence="6">PSN324</strain>
    </source>
</reference>
<keyword evidence="1" id="KW-0479">Metal-binding</keyword>
<feature type="region of interest" description="Disordered" evidence="4">
    <location>
        <begin position="1"/>
        <end position="26"/>
    </location>
</feature>
<evidence type="ECO:0000259" key="5">
    <source>
        <dbReference type="SMART" id="SM01328"/>
    </source>
</evidence>
<evidence type="ECO:0000256" key="4">
    <source>
        <dbReference type="SAM" id="MobiDB-lite"/>
    </source>
</evidence>
<accession>A0AAV9HCB6</accession>